<keyword evidence="3" id="KW-1185">Reference proteome</keyword>
<name>A0A9W7SRQ2_9PEZI</name>
<sequence>MRKGHTAYCKFLKMKKDYTEKDPNASAGSTENVAPKKSGSKVVATVKKRKSTEQEARDDDDEVAKKVKPEPKEEPADIFDEFN</sequence>
<evidence type="ECO:0000313" key="2">
    <source>
        <dbReference type="EMBL" id="KAH9827322.1"/>
    </source>
</evidence>
<evidence type="ECO:0000313" key="3">
    <source>
        <dbReference type="Proteomes" id="UP001138500"/>
    </source>
</evidence>
<proteinExistence type="predicted"/>
<accession>A0A9W7SRQ2</accession>
<organism evidence="2 3">
    <name type="scientific">Teratosphaeria destructans</name>
    <dbReference type="NCBI Taxonomy" id="418781"/>
    <lineage>
        <taxon>Eukaryota</taxon>
        <taxon>Fungi</taxon>
        <taxon>Dikarya</taxon>
        <taxon>Ascomycota</taxon>
        <taxon>Pezizomycotina</taxon>
        <taxon>Dothideomycetes</taxon>
        <taxon>Dothideomycetidae</taxon>
        <taxon>Mycosphaerellales</taxon>
        <taxon>Teratosphaeriaceae</taxon>
        <taxon>Teratosphaeria</taxon>
    </lineage>
</organism>
<dbReference type="EMBL" id="RIBY02001890">
    <property type="protein sequence ID" value="KAH9827322.1"/>
    <property type="molecule type" value="Genomic_DNA"/>
</dbReference>
<dbReference type="Proteomes" id="UP001138500">
    <property type="component" value="Unassembled WGS sequence"/>
</dbReference>
<reference evidence="2 3" key="2">
    <citation type="journal article" date="2021" name="Curr. Genet.">
        <title>Genetic response to nitrogen starvation in the aggressive Eucalyptus foliar pathogen Teratosphaeria destructans.</title>
        <authorList>
            <person name="Havenga M."/>
            <person name="Wingfield B.D."/>
            <person name="Wingfield M.J."/>
            <person name="Dreyer L.L."/>
            <person name="Roets F."/>
            <person name="Aylward J."/>
        </authorList>
    </citation>
    <scope>NUCLEOTIDE SEQUENCE [LARGE SCALE GENOMIC DNA]</scope>
    <source>
        <strain evidence="2">CMW44962</strain>
    </source>
</reference>
<comment type="caution">
    <text evidence="2">The sequence shown here is derived from an EMBL/GenBank/DDBJ whole genome shotgun (WGS) entry which is preliminary data.</text>
</comment>
<evidence type="ECO:0000256" key="1">
    <source>
        <dbReference type="SAM" id="MobiDB-lite"/>
    </source>
</evidence>
<feature type="region of interest" description="Disordered" evidence="1">
    <location>
        <begin position="19"/>
        <end position="83"/>
    </location>
</feature>
<protein>
    <submittedName>
        <fullName evidence="2">Uncharacterized protein</fullName>
    </submittedName>
</protein>
<gene>
    <name evidence="2" type="ORF">Tdes44962_MAKER02948</name>
</gene>
<feature type="compositionally biased region" description="Basic and acidic residues" evidence="1">
    <location>
        <begin position="63"/>
        <end position="75"/>
    </location>
</feature>
<reference evidence="2 3" key="1">
    <citation type="journal article" date="2018" name="IMA Fungus">
        <title>IMA Genome-F 10: Nine draft genome sequences of Claviceps purpurea s.lat., including C. arundinis, C. humidiphila, and C. cf. spartinae, pseudomolecules for the pitch canker pathogen Fusarium circinatum, draft genome of Davidsoniella eucalypti, Grosmannia galeiformis, Quambalaria eucalypti, and Teratosphaeria destructans.</title>
        <authorList>
            <person name="Wingfield B.D."/>
            <person name="Liu M."/>
            <person name="Nguyen H.D."/>
            <person name="Lane F.A."/>
            <person name="Morgan S.W."/>
            <person name="De Vos L."/>
            <person name="Wilken P.M."/>
            <person name="Duong T.A."/>
            <person name="Aylward J."/>
            <person name="Coetzee M.P."/>
            <person name="Dadej K."/>
            <person name="De Beer Z.W."/>
            <person name="Findlay W."/>
            <person name="Havenga M."/>
            <person name="Kolarik M."/>
            <person name="Menzies J.G."/>
            <person name="Naidoo K."/>
            <person name="Pochopski O."/>
            <person name="Shoukouhi P."/>
            <person name="Santana Q.C."/>
            <person name="Seifert K.A."/>
            <person name="Soal N."/>
            <person name="Steenkamp E.T."/>
            <person name="Tatham C.T."/>
            <person name="van der Nest M.A."/>
            <person name="Wingfield M.J."/>
        </authorList>
    </citation>
    <scope>NUCLEOTIDE SEQUENCE [LARGE SCALE GENOMIC DNA]</scope>
    <source>
        <strain evidence="2">CMW44962</strain>
    </source>
</reference>
<dbReference type="AlphaFoldDB" id="A0A9W7SRQ2"/>